<reference evidence="2 3" key="1">
    <citation type="submission" date="2024-10" db="EMBL/GenBank/DDBJ databases">
        <title>The Natural Products Discovery Center: Release of the First 8490 Sequenced Strains for Exploring Actinobacteria Biosynthetic Diversity.</title>
        <authorList>
            <person name="Kalkreuter E."/>
            <person name="Kautsar S.A."/>
            <person name="Yang D."/>
            <person name="Bader C.D."/>
            <person name="Teijaro C.N."/>
            <person name="Fluegel L."/>
            <person name="Davis C.M."/>
            <person name="Simpson J.R."/>
            <person name="Lauterbach L."/>
            <person name="Steele A.D."/>
            <person name="Gui C."/>
            <person name="Meng S."/>
            <person name="Li G."/>
            <person name="Viehrig K."/>
            <person name="Ye F."/>
            <person name="Su P."/>
            <person name="Kiefer A.F."/>
            <person name="Nichols A."/>
            <person name="Cepeda A.J."/>
            <person name="Yan W."/>
            <person name="Fan B."/>
            <person name="Jiang Y."/>
            <person name="Adhikari A."/>
            <person name="Zheng C.-J."/>
            <person name="Schuster L."/>
            <person name="Cowan T.M."/>
            <person name="Smanski M.J."/>
            <person name="Chevrette M.G."/>
            <person name="De Carvalho L.P.S."/>
            <person name="Shen B."/>
        </authorList>
    </citation>
    <scope>NUCLEOTIDE SEQUENCE [LARGE SCALE GENOMIC DNA]</scope>
    <source>
        <strain evidence="2 3">NPDC050545</strain>
    </source>
</reference>
<keyword evidence="3" id="KW-1185">Reference proteome</keyword>
<organism evidence="2 3">
    <name type="scientific">Nonomuraea typhae</name>
    <dbReference type="NCBI Taxonomy" id="2603600"/>
    <lineage>
        <taxon>Bacteria</taxon>
        <taxon>Bacillati</taxon>
        <taxon>Actinomycetota</taxon>
        <taxon>Actinomycetes</taxon>
        <taxon>Streptosporangiales</taxon>
        <taxon>Streptosporangiaceae</taxon>
        <taxon>Nonomuraea</taxon>
    </lineage>
</organism>
<dbReference type="InterPro" id="IPR002052">
    <property type="entry name" value="DNA_methylase_N6_adenine_CS"/>
</dbReference>
<accession>A0ABW7YL79</accession>
<gene>
    <name evidence="2" type="ORF">ACIBG2_04705</name>
</gene>
<sequence length="954" mass="103001">MSTSPTATSAEGNGSSGRADQAETLTRLIDTWFPCPEVDEAVGTPAGSGLSEKALFTWFASRPIAQARAAVLCSLLRDTPENRSDVQAAVLQGEKAAMLRLRTRITEQYGAKPPVVLDIFSGRGIISLEATRAGATAVGTDLSPVATLAGRLLADYPLRDWSAEPPLPYGLPADIPEEEPKSSLASSRPRETAVNAQIGLKGLVGERRLLIDVRAILAEVGRRVADLVLPLYLGKPELEGMVPWASLWAVTIPCDGCSRRFPLIGSMVLRHPYARTNDAGQALELIVDGQTWRPRVKDGLPQQQPTFSAPVGKRGKSARCPFPNCGHVHNLDVIKAKGFADQYADAMLAVAEVDPETNRKIFRPPLPAEVAAAALAEDLTPTSLFQELKGCPNEAIPKTAGVDARQYGYLTYGSLMNSRQAVLFSTTAKVIAELYRELCEVVSHDYAGALCSYAASNIARQLRRATRGSRKESRGKPNGSEQNRVYSGDVFTNQSTIAHAFDYIEAGPGEGPGTWCSVSSSLSNALRKVLLENRFTTPPARLRRASAVALPFRDATVDVIVTDPPYYDMIAYADSSDLSYVWFKRALREAVPDLFDGSLDGKDGLQDKAEEIIVKGRGAKGHGDHRTRDFYESMLARSFAEARRVLKANGHMTVIFGHSDPEAWKRLLAALADAGFVVTSSWPSRTETAVTGVATISVTVSIGARVAPPNRPIGIAAQVDAEVINQVKTCCRTWDRDGLALEDQLMASYGAALQLVGRYSKVITPDGASVSLEHYMTLARRAVRDAVALRLDESPLEIFDPHTRLAIFWHEVHGRIDVPKGEARFFAQSDALRIEDLRGRILTETKAGYRLRHDDPGQLTPASSTYEVVRGMAASWPGGTDAAAACLTAAERIPTDAQVWALVDWLATKLPTSDSVAVALAAVKRNRASIQATAAIGGTNHIAATPLSLFEESS</sequence>
<dbReference type="InterPro" id="IPR029063">
    <property type="entry name" value="SAM-dependent_MTases_sf"/>
</dbReference>
<proteinExistence type="predicted"/>
<name>A0ABW7YL79_9ACTN</name>
<dbReference type="Proteomes" id="UP001612741">
    <property type="component" value="Unassembled WGS sequence"/>
</dbReference>
<feature type="region of interest" description="Disordered" evidence="1">
    <location>
        <begin position="169"/>
        <end position="190"/>
    </location>
</feature>
<comment type="caution">
    <text evidence="2">The sequence shown here is derived from an EMBL/GenBank/DDBJ whole genome shotgun (WGS) entry which is preliminary data.</text>
</comment>
<evidence type="ECO:0008006" key="4">
    <source>
        <dbReference type="Google" id="ProtNLM"/>
    </source>
</evidence>
<dbReference type="EMBL" id="JBITGY010000001">
    <property type="protein sequence ID" value="MFI6496658.1"/>
    <property type="molecule type" value="Genomic_DNA"/>
</dbReference>
<dbReference type="RefSeq" id="WP_397078903.1">
    <property type="nucleotide sequence ID" value="NZ_JBITGY010000001.1"/>
</dbReference>
<dbReference type="SUPFAM" id="SSF53335">
    <property type="entry name" value="S-adenosyl-L-methionine-dependent methyltransferases"/>
    <property type="match status" value="1"/>
</dbReference>
<dbReference type="PROSITE" id="PS00092">
    <property type="entry name" value="N6_MTASE"/>
    <property type="match status" value="1"/>
</dbReference>
<evidence type="ECO:0000313" key="2">
    <source>
        <dbReference type="EMBL" id="MFI6496658.1"/>
    </source>
</evidence>
<evidence type="ECO:0000256" key="1">
    <source>
        <dbReference type="SAM" id="MobiDB-lite"/>
    </source>
</evidence>
<feature type="compositionally biased region" description="Polar residues" evidence="1">
    <location>
        <begin position="1"/>
        <end position="18"/>
    </location>
</feature>
<feature type="region of interest" description="Disordered" evidence="1">
    <location>
        <begin position="1"/>
        <end position="21"/>
    </location>
</feature>
<protein>
    <recommendedName>
        <fullName evidence="4">DUF1156 domain-containing protein</fullName>
    </recommendedName>
</protein>
<evidence type="ECO:0000313" key="3">
    <source>
        <dbReference type="Proteomes" id="UP001612741"/>
    </source>
</evidence>
<dbReference type="Gene3D" id="3.40.50.150">
    <property type="entry name" value="Vaccinia Virus protein VP39"/>
    <property type="match status" value="2"/>
</dbReference>
<feature type="region of interest" description="Disordered" evidence="1">
    <location>
        <begin position="464"/>
        <end position="485"/>
    </location>
</feature>